<evidence type="ECO:0000256" key="2">
    <source>
        <dbReference type="ARBA" id="ARBA00006727"/>
    </source>
</evidence>
<keyword evidence="4" id="KW-0472">Membrane</keyword>
<comment type="caution">
    <text evidence="5">The sequence shown here is derived from an EMBL/GenBank/DDBJ whole genome shotgun (WGS) entry which is preliminary data.</text>
</comment>
<evidence type="ECO:0000256" key="4">
    <source>
        <dbReference type="SAM" id="Phobius"/>
    </source>
</evidence>
<evidence type="ECO:0008006" key="7">
    <source>
        <dbReference type="Google" id="ProtNLM"/>
    </source>
</evidence>
<dbReference type="Proteomes" id="UP001215712">
    <property type="component" value="Unassembled WGS sequence"/>
</dbReference>
<dbReference type="InterPro" id="IPR011701">
    <property type="entry name" value="MFS"/>
</dbReference>
<reference evidence="5" key="1">
    <citation type="journal article" date="2023" name="IMA Fungus">
        <title>Comparative genomic study of the Penicillium genus elucidates a diverse pangenome and 15 lateral gene transfer events.</title>
        <authorList>
            <person name="Petersen C."/>
            <person name="Sorensen T."/>
            <person name="Nielsen M.R."/>
            <person name="Sondergaard T.E."/>
            <person name="Sorensen J.L."/>
            <person name="Fitzpatrick D.A."/>
            <person name="Frisvad J.C."/>
            <person name="Nielsen K.L."/>
        </authorList>
    </citation>
    <scope>NUCLEOTIDE SEQUENCE</scope>
    <source>
        <strain evidence="5">IBT 17514</strain>
    </source>
</reference>
<comment type="similarity">
    <text evidence="2">Belongs to the major facilitator superfamily. Monocarboxylate porter (TC 2.A.1.13) family.</text>
</comment>
<feature type="compositionally biased region" description="Low complexity" evidence="3">
    <location>
        <begin position="1"/>
        <end position="12"/>
    </location>
</feature>
<feature type="transmembrane region" description="Helical" evidence="4">
    <location>
        <begin position="209"/>
        <end position="227"/>
    </location>
</feature>
<dbReference type="GO" id="GO:0016020">
    <property type="term" value="C:membrane"/>
    <property type="evidence" value="ECO:0007669"/>
    <property type="project" value="UniProtKB-SubCell"/>
</dbReference>
<feature type="transmembrane region" description="Helical" evidence="4">
    <location>
        <begin position="375"/>
        <end position="395"/>
    </location>
</feature>
<evidence type="ECO:0000256" key="1">
    <source>
        <dbReference type="ARBA" id="ARBA00004141"/>
    </source>
</evidence>
<dbReference type="Gene3D" id="1.20.1250.20">
    <property type="entry name" value="MFS general substrate transporter like domains"/>
    <property type="match status" value="2"/>
</dbReference>
<dbReference type="SUPFAM" id="SSF103473">
    <property type="entry name" value="MFS general substrate transporter"/>
    <property type="match status" value="1"/>
</dbReference>
<evidence type="ECO:0000313" key="5">
    <source>
        <dbReference type="EMBL" id="KAJ5710034.1"/>
    </source>
</evidence>
<sequence>MSSEKSSSTDSSLCHQHESLESPSSLTSNEKKPCDEVSLPPIDGGYQAWMFLAASTMIEALVWGFAFSFGVFENYYRNNDQIEGSSMVAVIGTCATGVAYLSCPVVIVTMILLPRYARWVSTVGLSLMCLSLAMASFATSVTTLVISQGIGFGIGGCIAYSPSIMFMSEWFDKRRGLAFGMVWAGSGISGIIFPLILGKFLDHLGYQTTLRICSVLLFVLAAPFLYFHRPRIPISKDIAHHRLNAKFMLNPMFIVYQSSNILEALGFFIPAIYLPTFARHIGASELVASLTVTALNLASVFGSISMGHLSDRCHVWICITISSIGTVVSVFLLWGLATNVAVLMLFSVAYGLFAGSYSATWSGTIRAVQKVDSDADATIIFSVIAFGRGIGNVTLGRGVAGEAYGTGYGLMIVCTGLTVATSGMCLLARLFKHL</sequence>
<keyword evidence="4" id="KW-0812">Transmembrane</keyword>
<dbReference type="PANTHER" id="PTHR11360:SF287">
    <property type="entry name" value="MFS MONOCARBOXYLATE TRANSPORTER"/>
    <property type="match status" value="1"/>
</dbReference>
<evidence type="ECO:0000256" key="3">
    <source>
        <dbReference type="SAM" id="MobiDB-lite"/>
    </source>
</evidence>
<feature type="transmembrane region" description="Helical" evidence="4">
    <location>
        <begin position="119"/>
        <end position="138"/>
    </location>
</feature>
<name>A0AAD6MSE1_9EURO</name>
<feature type="transmembrane region" description="Helical" evidence="4">
    <location>
        <begin position="248"/>
        <end position="274"/>
    </location>
</feature>
<feature type="transmembrane region" description="Helical" evidence="4">
    <location>
        <begin position="407"/>
        <end position="431"/>
    </location>
</feature>
<feature type="transmembrane region" description="Helical" evidence="4">
    <location>
        <begin position="313"/>
        <end position="334"/>
    </location>
</feature>
<evidence type="ECO:0000313" key="6">
    <source>
        <dbReference type="Proteomes" id="UP001215712"/>
    </source>
</evidence>
<dbReference type="EMBL" id="JAQJAN010000017">
    <property type="protein sequence ID" value="KAJ5710034.1"/>
    <property type="molecule type" value="Genomic_DNA"/>
</dbReference>
<accession>A0AAD6MSE1</accession>
<dbReference type="PANTHER" id="PTHR11360">
    <property type="entry name" value="MONOCARBOXYLATE TRANSPORTER"/>
    <property type="match status" value="1"/>
</dbReference>
<feature type="transmembrane region" description="Helical" evidence="4">
    <location>
        <begin position="340"/>
        <end position="363"/>
    </location>
</feature>
<feature type="transmembrane region" description="Helical" evidence="4">
    <location>
        <begin position="286"/>
        <end position="306"/>
    </location>
</feature>
<feature type="transmembrane region" description="Helical" evidence="4">
    <location>
        <begin position="177"/>
        <end position="197"/>
    </location>
</feature>
<protein>
    <recommendedName>
        <fullName evidence="7">Major facilitator superfamily (MFS) profile domain-containing protein</fullName>
    </recommendedName>
</protein>
<dbReference type="InterPro" id="IPR050327">
    <property type="entry name" value="Proton-linked_MCT"/>
</dbReference>
<feature type="region of interest" description="Disordered" evidence="3">
    <location>
        <begin position="1"/>
        <end position="33"/>
    </location>
</feature>
<feature type="transmembrane region" description="Helical" evidence="4">
    <location>
        <begin position="87"/>
        <end position="112"/>
    </location>
</feature>
<dbReference type="GO" id="GO:0022857">
    <property type="term" value="F:transmembrane transporter activity"/>
    <property type="evidence" value="ECO:0007669"/>
    <property type="project" value="InterPro"/>
</dbReference>
<proteinExistence type="inferred from homology"/>
<feature type="transmembrane region" description="Helical" evidence="4">
    <location>
        <begin position="144"/>
        <end position="165"/>
    </location>
</feature>
<dbReference type="InterPro" id="IPR036259">
    <property type="entry name" value="MFS_trans_sf"/>
</dbReference>
<keyword evidence="4" id="KW-1133">Transmembrane helix</keyword>
<reference evidence="5" key="2">
    <citation type="submission" date="2023-01" db="EMBL/GenBank/DDBJ databases">
        <authorList>
            <person name="Petersen C."/>
        </authorList>
    </citation>
    <scope>NUCLEOTIDE SEQUENCE</scope>
    <source>
        <strain evidence="5">IBT 17514</strain>
    </source>
</reference>
<organism evidence="5 6">
    <name type="scientific">Penicillium malachiteum</name>
    <dbReference type="NCBI Taxonomy" id="1324776"/>
    <lineage>
        <taxon>Eukaryota</taxon>
        <taxon>Fungi</taxon>
        <taxon>Dikarya</taxon>
        <taxon>Ascomycota</taxon>
        <taxon>Pezizomycotina</taxon>
        <taxon>Eurotiomycetes</taxon>
        <taxon>Eurotiomycetidae</taxon>
        <taxon>Eurotiales</taxon>
        <taxon>Aspergillaceae</taxon>
        <taxon>Penicillium</taxon>
    </lineage>
</organism>
<dbReference type="Pfam" id="PF07690">
    <property type="entry name" value="MFS_1"/>
    <property type="match status" value="1"/>
</dbReference>
<dbReference type="AlphaFoldDB" id="A0AAD6MSE1"/>
<feature type="transmembrane region" description="Helical" evidence="4">
    <location>
        <begin position="48"/>
        <end position="67"/>
    </location>
</feature>
<gene>
    <name evidence="5" type="ORF">N7493_009626</name>
</gene>
<comment type="subcellular location">
    <subcellularLocation>
        <location evidence="1">Membrane</location>
        <topology evidence="1">Multi-pass membrane protein</topology>
    </subcellularLocation>
</comment>
<keyword evidence="6" id="KW-1185">Reference proteome</keyword>